<dbReference type="PIRSF" id="PIRSF039117">
    <property type="entry name" value="KaiC"/>
    <property type="match status" value="1"/>
</dbReference>
<keyword evidence="4" id="KW-0677">Repeat</keyword>
<dbReference type="PROSITE" id="PS51146">
    <property type="entry name" value="KAIC"/>
    <property type="match status" value="2"/>
</dbReference>
<dbReference type="InterPro" id="IPR051347">
    <property type="entry name" value="Circadian_clock_KaiC-rel"/>
</dbReference>
<evidence type="ECO:0000313" key="9">
    <source>
        <dbReference type="Proteomes" id="UP000243207"/>
    </source>
</evidence>
<dbReference type="AlphaFoldDB" id="A0A1H1YMG5"/>
<dbReference type="InterPro" id="IPR003593">
    <property type="entry name" value="AAA+_ATPase"/>
</dbReference>
<dbReference type="InterPro" id="IPR030665">
    <property type="entry name" value="KaiC"/>
</dbReference>
<dbReference type="PANTHER" id="PTHR42926:SF1">
    <property type="entry name" value="CIRCADIAN CLOCK OSCILLATOR PROTEIN KAIC 1"/>
    <property type="match status" value="1"/>
</dbReference>
<keyword evidence="2" id="KW-0597">Phosphoprotein</keyword>
<dbReference type="SMART" id="SM00382">
    <property type="entry name" value="AAA"/>
    <property type="match status" value="2"/>
</dbReference>
<evidence type="ECO:0000256" key="5">
    <source>
        <dbReference type="ARBA" id="ARBA00022777"/>
    </source>
</evidence>
<keyword evidence="6" id="KW-0378">Hydrolase</keyword>
<name>A0A1H1YMG5_9GAMM</name>
<protein>
    <recommendedName>
        <fullName evidence="1">non-specific serine/threonine protein kinase</fullName>
        <ecNumber evidence="1">2.7.11.1</ecNumber>
    </recommendedName>
</protein>
<organism evidence="8 9">
    <name type="scientific">Halopseudomonas xinjiangensis</name>
    <dbReference type="NCBI Taxonomy" id="487184"/>
    <lineage>
        <taxon>Bacteria</taxon>
        <taxon>Pseudomonadati</taxon>
        <taxon>Pseudomonadota</taxon>
        <taxon>Gammaproteobacteria</taxon>
        <taxon>Pseudomonadales</taxon>
        <taxon>Pseudomonadaceae</taxon>
        <taxon>Halopseudomonas</taxon>
    </lineage>
</organism>
<dbReference type="EC" id="2.7.11.1" evidence="1"/>
<dbReference type="GO" id="GO:0016787">
    <property type="term" value="F:hydrolase activity"/>
    <property type="evidence" value="ECO:0007669"/>
    <property type="project" value="UniProtKB-KW"/>
</dbReference>
<proteinExistence type="predicted"/>
<dbReference type="InterPro" id="IPR027417">
    <property type="entry name" value="P-loop_NTPase"/>
</dbReference>
<evidence type="ECO:0000256" key="6">
    <source>
        <dbReference type="ARBA" id="ARBA00022801"/>
    </source>
</evidence>
<evidence type="ECO:0000256" key="3">
    <source>
        <dbReference type="ARBA" id="ARBA00022679"/>
    </source>
</evidence>
<reference evidence="9" key="1">
    <citation type="submission" date="2016-10" db="EMBL/GenBank/DDBJ databases">
        <authorList>
            <person name="Varghese N."/>
            <person name="Submissions S."/>
        </authorList>
    </citation>
    <scope>NUCLEOTIDE SEQUENCE [LARGE SCALE GENOMIC DNA]</scope>
    <source>
        <strain evidence="9">NRRL B-51270</strain>
    </source>
</reference>
<keyword evidence="9" id="KW-1185">Reference proteome</keyword>
<feature type="domain" description="KaiC" evidence="7">
    <location>
        <begin position="266"/>
        <end position="499"/>
    </location>
</feature>
<dbReference type="GO" id="GO:0005524">
    <property type="term" value="F:ATP binding"/>
    <property type="evidence" value="ECO:0007669"/>
    <property type="project" value="InterPro"/>
</dbReference>
<accession>A0A1H1YMG5</accession>
<dbReference type="SUPFAM" id="SSF52540">
    <property type="entry name" value="P-loop containing nucleoside triphosphate hydrolases"/>
    <property type="match status" value="2"/>
</dbReference>
<gene>
    <name evidence="8" type="ORF">SAMN05216421_3206</name>
</gene>
<dbReference type="Pfam" id="PF06745">
    <property type="entry name" value="ATPase"/>
    <property type="match status" value="2"/>
</dbReference>
<dbReference type="PANTHER" id="PTHR42926">
    <property type="match status" value="1"/>
</dbReference>
<dbReference type="STRING" id="487184.SAMN05216421_3206"/>
<dbReference type="Gene3D" id="3.40.50.300">
    <property type="entry name" value="P-loop containing nucleotide triphosphate hydrolases"/>
    <property type="match status" value="2"/>
</dbReference>
<sequence length="511" mass="56022">MLSFSRHASMQPLLEKARTAVTDEYSDQRELARLPTGVPGLDTVLCGGLLPRGVYIVQGGPGEGKTILANQFCYSRAAQGERSLYVTLLAETHHRLLRHLRHMEFMVEHQRSEAVSYESAFDTLRNQGLEGVLRFLMRNAKNRKASVIVVDGLFALEETTESERTFREFINDVAAFADMSGCTVLLLTNSDRNGGSPEFTMVDGWIELGSDEEGSRSYRYLKVRKFRGSGFVSGRHVAEISNEGFHVYPRLEAIHGHEPAVAMRDARVTSGVTGLDELLEGGLPYSSTTAVIGPSGVGKTTTGLGFICQSTPEEPGLIFGFYEDEGRLRRRAECLGLDLGTLLGSGIVELLHFPPTEALIDKLAEQLLDAIDRRGVQRLFLDGVDGFMQSTVSPQRLGRFFTALTSALRTRGVTTLFTSAIPEIIGGKSAITTASVSAIAENIILLRYAELDSTLHRTIGVIKMRESGFSPHLHELYLGRNGVAIGEQMRHTEGVVLGRARRRSSTDGQDA</sequence>
<evidence type="ECO:0000256" key="4">
    <source>
        <dbReference type="ARBA" id="ARBA00022737"/>
    </source>
</evidence>
<dbReference type="InterPro" id="IPR010624">
    <property type="entry name" value="KaiC_dom"/>
</dbReference>
<evidence type="ECO:0000256" key="2">
    <source>
        <dbReference type="ARBA" id="ARBA00022553"/>
    </source>
</evidence>
<feature type="domain" description="KaiC" evidence="7">
    <location>
        <begin position="32"/>
        <end position="261"/>
    </location>
</feature>
<dbReference type="InterPro" id="IPR014774">
    <property type="entry name" value="KaiC-like_dom"/>
</dbReference>
<dbReference type="GO" id="GO:0004674">
    <property type="term" value="F:protein serine/threonine kinase activity"/>
    <property type="evidence" value="ECO:0007669"/>
    <property type="project" value="UniProtKB-EC"/>
</dbReference>
<evidence type="ECO:0000256" key="1">
    <source>
        <dbReference type="ARBA" id="ARBA00012513"/>
    </source>
</evidence>
<keyword evidence="5" id="KW-0418">Kinase</keyword>
<dbReference type="EMBL" id="LT629736">
    <property type="protein sequence ID" value="SDT22600.1"/>
    <property type="molecule type" value="Genomic_DNA"/>
</dbReference>
<evidence type="ECO:0000259" key="7">
    <source>
        <dbReference type="PROSITE" id="PS51146"/>
    </source>
</evidence>
<dbReference type="Proteomes" id="UP000243207">
    <property type="component" value="Chromosome I"/>
</dbReference>
<evidence type="ECO:0000313" key="8">
    <source>
        <dbReference type="EMBL" id="SDT22600.1"/>
    </source>
</evidence>
<keyword evidence="3" id="KW-0808">Transferase</keyword>